<feature type="chain" id="PRO_5005220163" evidence="6">
    <location>
        <begin position="22"/>
        <end position="93"/>
    </location>
</feature>
<keyword evidence="4" id="KW-0574">Periplasm</keyword>
<feature type="signal peptide" evidence="6">
    <location>
        <begin position="1"/>
        <end position="21"/>
    </location>
</feature>
<evidence type="ECO:0000313" key="8">
    <source>
        <dbReference type="Proteomes" id="UP000043316"/>
    </source>
</evidence>
<gene>
    <name evidence="7" type="primary">asr</name>
    <name evidence="7" type="ORF">ERS008476_00813</name>
</gene>
<feature type="compositionally biased region" description="Low complexity" evidence="5">
    <location>
        <begin position="82"/>
        <end position="93"/>
    </location>
</feature>
<evidence type="ECO:0000256" key="3">
    <source>
        <dbReference type="ARBA" id="ARBA00022729"/>
    </source>
</evidence>
<reference evidence="8" key="1">
    <citation type="submission" date="2015-03" db="EMBL/GenBank/DDBJ databases">
        <authorList>
            <consortium name="Pathogen Informatics"/>
        </authorList>
    </citation>
    <scope>NUCLEOTIDE SEQUENCE [LARGE SCALE GENOMIC DNA]</scope>
    <source>
        <strain evidence="8">R148</strain>
    </source>
</reference>
<evidence type="ECO:0000256" key="5">
    <source>
        <dbReference type="SAM" id="MobiDB-lite"/>
    </source>
</evidence>
<feature type="compositionally biased region" description="Low complexity" evidence="5">
    <location>
        <begin position="28"/>
        <end position="42"/>
    </location>
</feature>
<proteinExistence type="inferred from homology"/>
<dbReference type="RefSeq" id="WP_053008954.1">
    <property type="nucleotide sequence ID" value="NZ_CWJI01000001.1"/>
</dbReference>
<protein>
    <submittedName>
        <fullName evidence="7">Putative acid shock protein</fullName>
    </submittedName>
</protein>
<feature type="compositionally biased region" description="Low complexity" evidence="5">
    <location>
        <begin position="63"/>
        <end position="72"/>
    </location>
</feature>
<accession>A0A0H5LS20</accession>
<feature type="region of interest" description="Disordered" evidence="5">
    <location>
        <begin position="28"/>
        <end position="93"/>
    </location>
</feature>
<organism evidence="7 8">
    <name type="scientific">Yersinia intermedia</name>
    <dbReference type="NCBI Taxonomy" id="631"/>
    <lineage>
        <taxon>Bacteria</taxon>
        <taxon>Pseudomonadati</taxon>
        <taxon>Pseudomonadota</taxon>
        <taxon>Gammaproteobacteria</taxon>
        <taxon>Enterobacterales</taxon>
        <taxon>Yersiniaceae</taxon>
        <taxon>Yersinia</taxon>
    </lineage>
</organism>
<name>A0A0H5LS20_YERIN</name>
<evidence type="ECO:0000313" key="7">
    <source>
        <dbReference type="EMBL" id="CRY53909.1"/>
    </source>
</evidence>
<comment type="subcellular location">
    <subcellularLocation>
        <location evidence="1">Periplasm</location>
    </subcellularLocation>
</comment>
<dbReference type="InterPro" id="IPR023497">
    <property type="entry name" value="Acid_shock"/>
</dbReference>
<evidence type="ECO:0000256" key="6">
    <source>
        <dbReference type="SAM" id="SignalP"/>
    </source>
</evidence>
<dbReference type="Proteomes" id="UP000043316">
    <property type="component" value="Unassembled WGS sequence"/>
</dbReference>
<keyword evidence="3 6" id="KW-0732">Signal</keyword>
<sequence length="93" mass="9458">MKTVLALIVAASLGMSSLAFAADAVAPPSAPMATAPAAHSAPVKTMHHKKAKKSDSMKKMDKAAPAQKAQATQKHHKKAAHSKSAPAVVPAAK</sequence>
<dbReference type="EMBL" id="CWJI01000001">
    <property type="protein sequence ID" value="CRY53909.1"/>
    <property type="molecule type" value="Genomic_DNA"/>
</dbReference>
<evidence type="ECO:0000256" key="2">
    <source>
        <dbReference type="ARBA" id="ARBA00007641"/>
    </source>
</evidence>
<dbReference type="GO" id="GO:0042597">
    <property type="term" value="C:periplasmic space"/>
    <property type="evidence" value="ECO:0007669"/>
    <property type="project" value="UniProtKB-SubCell"/>
</dbReference>
<evidence type="ECO:0000256" key="1">
    <source>
        <dbReference type="ARBA" id="ARBA00004418"/>
    </source>
</evidence>
<dbReference type="Pfam" id="PF06392">
    <property type="entry name" value="Asr"/>
    <property type="match status" value="1"/>
</dbReference>
<feature type="compositionally biased region" description="Basic and acidic residues" evidence="5">
    <location>
        <begin position="53"/>
        <end position="62"/>
    </location>
</feature>
<dbReference type="AlphaFoldDB" id="A0A0H5LS20"/>
<comment type="similarity">
    <text evidence="2">Belongs to the Asr family.</text>
</comment>
<evidence type="ECO:0000256" key="4">
    <source>
        <dbReference type="ARBA" id="ARBA00022764"/>
    </source>
</evidence>
<dbReference type="NCBIfam" id="NF033636">
    <property type="entry name" value="acid_shock_Asr"/>
    <property type="match status" value="1"/>
</dbReference>